<proteinExistence type="predicted"/>
<keyword evidence="1" id="KW-1133">Transmembrane helix</keyword>
<evidence type="ECO:0000313" key="2">
    <source>
        <dbReference type="EMBL" id="MBC6492753.1"/>
    </source>
</evidence>
<keyword evidence="1" id="KW-0812">Transmembrane</keyword>
<feature type="transmembrane region" description="Helical" evidence="1">
    <location>
        <begin position="328"/>
        <end position="346"/>
    </location>
</feature>
<sequence>MAQVNSWKSTGREAPAFSVFNSMVACYSVAGLLMFYLVCCHINPDGIAYLTIAKNYANGNWHAAINAYWSPLLSWILSPFSFIPVELLFFYYALNFFLGLAGLFVFRQLMRQLEFGKPVQVLLIPVFTGFMLLFAFRFMTPDLMVVVLLLMFLRFWLKTDALDRPLITSLWLLVLYFAKPYNFIFGAGLLAYDLLARFRQKKGSKAFQNFLLIFVYFLLLASPWLIAIHWKYGEWMLSGAGGFNHGAALVNLGFLGLDIPGMESIKDSYAFMFRFGVQPHEYSVFAWEDPVLMADYNDYNILGSVDNFLLQLRVIWVNFRYLLSFKDVLLSISFAGLLLAGLKAILYGKKQFRNGGWAAIRLNDIPYRLFFFGSLYLLGYMLLFLENRYLWINLIVGLIAAGLLIEDYFGQAQARASGKSTLKWWFMIGLVLGAVSFYTFLFRTFSVMLEKMEPAGYKEYALGREIKSLVKQENRIAAHWPYVREYSLFSSWFTTYFAGGKHFNCLPDDEDAANNLINKHRINIVFVPEGKPLPGNLVVSKWVKLDDAIPEMDVYLRPQ</sequence>
<protein>
    <recommendedName>
        <fullName evidence="4">Glycosyltransferase RgtA/B/C/D-like domain-containing protein</fullName>
    </recommendedName>
</protein>
<keyword evidence="1" id="KW-0472">Membrane</keyword>
<accession>A0ABR7MCI8</accession>
<organism evidence="2 3">
    <name type="scientific">Flavihumibacter stibioxidans</name>
    <dbReference type="NCBI Taxonomy" id="1834163"/>
    <lineage>
        <taxon>Bacteria</taxon>
        <taxon>Pseudomonadati</taxon>
        <taxon>Bacteroidota</taxon>
        <taxon>Chitinophagia</taxon>
        <taxon>Chitinophagales</taxon>
        <taxon>Chitinophagaceae</taxon>
        <taxon>Flavihumibacter</taxon>
    </lineage>
</organism>
<keyword evidence="3" id="KW-1185">Reference proteome</keyword>
<feature type="transmembrane region" description="Helical" evidence="1">
    <location>
        <begin position="89"/>
        <end position="109"/>
    </location>
</feature>
<feature type="transmembrane region" description="Helical" evidence="1">
    <location>
        <begin position="121"/>
        <end position="153"/>
    </location>
</feature>
<feature type="transmembrane region" description="Helical" evidence="1">
    <location>
        <begin position="422"/>
        <end position="442"/>
    </location>
</feature>
<feature type="transmembrane region" description="Helical" evidence="1">
    <location>
        <begin position="63"/>
        <end position="83"/>
    </location>
</feature>
<dbReference type="RefSeq" id="WP_187258073.1">
    <property type="nucleotide sequence ID" value="NZ_JBHULF010000019.1"/>
</dbReference>
<gene>
    <name evidence="2" type="ORF">BC349_16975</name>
</gene>
<dbReference type="Proteomes" id="UP000765802">
    <property type="component" value="Unassembled WGS sequence"/>
</dbReference>
<evidence type="ECO:0008006" key="4">
    <source>
        <dbReference type="Google" id="ProtNLM"/>
    </source>
</evidence>
<name>A0ABR7MCI8_9BACT</name>
<comment type="caution">
    <text evidence="2">The sequence shown here is derived from an EMBL/GenBank/DDBJ whole genome shotgun (WGS) entry which is preliminary data.</text>
</comment>
<evidence type="ECO:0000313" key="3">
    <source>
        <dbReference type="Proteomes" id="UP000765802"/>
    </source>
</evidence>
<feature type="transmembrane region" description="Helical" evidence="1">
    <location>
        <begin position="173"/>
        <end position="195"/>
    </location>
</feature>
<reference evidence="2 3" key="1">
    <citation type="submission" date="2016-07" db="EMBL/GenBank/DDBJ databases">
        <title>Genome analysis of Flavihumibacter stibioxidans YS-17.</title>
        <authorList>
            <person name="Shi K."/>
            <person name="Han Y."/>
            <person name="Wang G."/>
        </authorList>
    </citation>
    <scope>NUCLEOTIDE SEQUENCE [LARGE SCALE GENOMIC DNA]</scope>
    <source>
        <strain evidence="2 3">YS-17</strain>
    </source>
</reference>
<feature type="transmembrane region" description="Helical" evidence="1">
    <location>
        <begin position="391"/>
        <end position="410"/>
    </location>
</feature>
<feature type="transmembrane region" description="Helical" evidence="1">
    <location>
        <begin position="207"/>
        <end position="230"/>
    </location>
</feature>
<feature type="transmembrane region" description="Helical" evidence="1">
    <location>
        <begin position="20"/>
        <end position="42"/>
    </location>
</feature>
<evidence type="ECO:0000256" key="1">
    <source>
        <dbReference type="SAM" id="Phobius"/>
    </source>
</evidence>
<dbReference type="EMBL" id="MBUA01000029">
    <property type="protein sequence ID" value="MBC6492753.1"/>
    <property type="molecule type" value="Genomic_DNA"/>
</dbReference>
<feature type="transmembrane region" description="Helical" evidence="1">
    <location>
        <begin position="367"/>
        <end position="385"/>
    </location>
</feature>